<feature type="domain" description="N-acetyltransferase" evidence="1">
    <location>
        <begin position="75"/>
        <end position="231"/>
    </location>
</feature>
<evidence type="ECO:0000313" key="2">
    <source>
        <dbReference type="EMBL" id="NOU78010.1"/>
    </source>
</evidence>
<dbReference type="Proteomes" id="UP000596857">
    <property type="component" value="Unassembled WGS sequence"/>
</dbReference>
<evidence type="ECO:0000313" key="3">
    <source>
        <dbReference type="Proteomes" id="UP000596857"/>
    </source>
</evidence>
<dbReference type="PROSITE" id="PS51186">
    <property type="entry name" value="GNAT"/>
    <property type="match status" value="1"/>
</dbReference>
<reference evidence="2 3" key="1">
    <citation type="submission" date="2019-10" db="EMBL/GenBank/DDBJ databases">
        <title>Description of Paenibacillus terricola sp. nov.</title>
        <authorList>
            <person name="Carlier A."/>
            <person name="Qi S."/>
        </authorList>
    </citation>
    <scope>NUCLEOTIDE SEQUENCE [LARGE SCALE GENOMIC DNA]</scope>
    <source>
        <strain evidence="2 3">LMG 31459</strain>
    </source>
</reference>
<dbReference type="InterPro" id="IPR000182">
    <property type="entry name" value="GNAT_dom"/>
</dbReference>
<organism evidence="2 3">
    <name type="scientific">Paenibacillus phytohabitans</name>
    <dbReference type="NCBI Taxonomy" id="2654978"/>
    <lineage>
        <taxon>Bacteria</taxon>
        <taxon>Bacillati</taxon>
        <taxon>Bacillota</taxon>
        <taxon>Bacilli</taxon>
        <taxon>Bacillales</taxon>
        <taxon>Paenibacillaceae</taxon>
        <taxon>Paenibacillus</taxon>
    </lineage>
</organism>
<accession>A0ABX1YAN3</accession>
<sequence length="233" mass="27506">MIKVFVEIENSNQRIKVDLYPTVEYEAGATFHDFPEMEFNADTGPIYHTIKVTSSLEMILEECKGDETLEKQISERYWIDKEEDKIIMAKMVITEFPNDWKERIDESWAYWLDALDGDHAVIGNRADEILERDLYDDPFDCGSLFYVQDLEIHPEYSSSGFTIDLLKYTFEYLIRDRNGMLFVIPQERITEEAEKDRKNKTKRLIEFYEKSGFARAFNSANEDVVMEIDLRLL</sequence>
<name>A0ABX1YAN3_9BACL</name>
<dbReference type="EMBL" id="WHOB01000016">
    <property type="protein sequence ID" value="NOU78010.1"/>
    <property type="molecule type" value="Genomic_DNA"/>
</dbReference>
<evidence type="ECO:0000259" key="1">
    <source>
        <dbReference type="PROSITE" id="PS51186"/>
    </source>
</evidence>
<comment type="caution">
    <text evidence="2">The sequence shown here is derived from an EMBL/GenBank/DDBJ whole genome shotgun (WGS) entry which is preliminary data.</text>
</comment>
<gene>
    <name evidence="2" type="ORF">GC101_03855</name>
</gene>
<protein>
    <recommendedName>
        <fullName evidence="1">N-acetyltransferase domain-containing protein</fullName>
    </recommendedName>
</protein>
<dbReference type="Gene3D" id="3.40.630.30">
    <property type="match status" value="1"/>
</dbReference>
<proteinExistence type="predicted"/>
<keyword evidence="3" id="KW-1185">Reference proteome</keyword>